<reference evidence="6" key="1">
    <citation type="submission" date="2019-06" db="EMBL/GenBank/DDBJ databases">
        <title>Gordonia isolated from sludge of a wastewater treatment plant.</title>
        <authorList>
            <person name="Tamura T."/>
            <person name="Aoyama K."/>
            <person name="Kang Y."/>
            <person name="Saito S."/>
            <person name="Akiyama N."/>
            <person name="Yazawa K."/>
            <person name="Gonoi T."/>
            <person name="Mikami Y."/>
        </authorList>
    </citation>
    <scope>NUCLEOTIDE SEQUENCE [LARGE SCALE GENOMIC DNA]</scope>
    <source>
        <strain evidence="6">NBRC 107697</strain>
    </source>
</reference>
<dbReference type="Gene3D" id="1.10.10.60">
    <property type="entry name" value="Homeodomain-like"/>
    <property type="match status" value="2"/>
</dbReference>
<evidence type="ECO:0000256" key="1">
    <source>
        <dbReference type="ARBA" id="ARBA00023015"/>
    </source>
</evidence>
<dbReference type="GO" id="GO:0003700">
    <property type="term" value="F:DNA-binding transcription factor activity"/>
    <property type="evidence" value="ECO:0007669"/>
    <property type="project" value="InterPro"/>
</dbReference>
<evidence type="ECO:0000256" key="2">
    <source>
        <dbReference type="ARBA" id="ARBA00023125"/>
    </source>
</evidence>
<dbReference type="SUPFAM" id="SSF46689">
    <property type="entry name" value="Homeodomain-like"/>
    <property type="match status" value="2"/>
</dbReference>
<dbReference type="GO" id="GO:0043565">
    <property type="term" value="F:sequence-specific DNA binding"/>
    <property type="evidence" value="ECO:0007669"/>
    <property type="project" value="InterPro"/>
</dbReference>
<keyword evidence="1" id="KW-0805">Transcription regulation</keyword>
<dbReference type="Proteomes" id="UP000444980">
    <property type="component" value="Unassembled WGS sequence"/>
</dbReference>
<proteinExistence type="predicted"/>
<dbReference type="InterPro" id="IPR018060">
    <property type="entry name" value="HTH_AraC"/>
</dbReference>
<dbReference type="EMBL" id="BJOU01000008">
    <property type="protein sequence ID" value="GED98692.1"/>
    <property type="molecule type" value="Genomic_DNA"/>
</dbReference>
<dbReference type="PANTHER" id="PTHR46796">
    <property type="entry name" value="HTH-TYPE TRANSCRIPTIONAL ACTIVATOR RHAS-RELATED"/>
    <property type="match status" value="1"/>
</dbReference>
<dbReference type="SMART" id="SM00342">
    <property type="entry name" value="HTH_ARAC"/>
    <property type="match status" value="1"/>
</dbReference>
<dbReference type="AlphaFoldDB" id="A0A7I9V0J6"/>
<evidence type="ECO:0000256" key="3">
    <source>
        <dbReference type="ARBA" id="ARBA00023163"/>
    </source>
</evidence>
<evidence type="ECO:0000313" key="5">
    <source>
        <dbReference type="EMBL" id="GED98692.1"/>
    </source>
</evidence>
<dbReference type="Pfam" id="PF12833">
    <property type="entry name" value="HTH_18"/>
    <property type="match status" value="1"/>
</dbReference>
<dbReference type="PROSITE" id="PS00041">
    <property type="entry name" value="HTH_ARAC_FAMILY_1"/>
    <property type="match status" value="1"/>
</dbReference>
<accession>A0A7I9V0J6</accession>
<dbReference type="InterPro" id="IPR050204">
    <property type="entry name" value="AraC_XylS_family_regulators"/>
</dbReference>
<evidence type="ECO:0000313" key="6">
    <source>
        <dbReference type="Proteomes" id="UP000444980"/>
    </source>
</evidence>
<protein>
    <recommendedName>
        <fullName evidence="4">HTH araC/xylS-type domain-containing protein</fullName>
    </recommendedName>
</protein>
<organism evidence="5 6">
    <name type="scientific">Gordonia crocea</name>
    <dbReference type="NCBI Taxonomy" id="589162"/>
    <lineage>
        <taxon>Bacteria</taxon>
        <taxon>Bacillati</taxon>
        <taxon>Actinomycetota</taxon>
        <taxon>Actinomycetes</taxon>
        <taxon>Mycobacteriales</taxon>
        <taxon>Gordoniaceae</taxon>
        <taxon>Gordonia</taxon>
    </lineage>
</organism>
<sequence length="120" mass="12866">MPEPLDPRIADTVHLLLDDPTAIPGATGLAVRAGWSRSHFLRRFSRETGTSLRGYRLWARMVVVARVIADGGDLTRAAADAGFASPSHFSDTFLRMFGLTASELLGSGAELIIVADGVTR</sequence>
<dbReference type="RefSeq" id="WP_228460890.1">
    <property type="nucleotide sequence ID" value="NZ_BJOU01000008.1"/>
</dbReference>
<dbReference type="InterPro" id="IPR018062">
    <property type="entry name" value="HTH_AraC-typ_CS"/>
</dbReference>
<keyword evidence="2" id="KW-0238">DNA-binding</keyword>
<gene>
    <name evidence="5" type="ORF">nbrc107697_27310</name>
</gene>
<dbReference type="PROSITE" id="PS01124">
    <property type="entry name" value="HTH_ARAC_FAMILY_2"/>
    <property type="match status" value="1"/>
</dbReference>
<keyword evidence="3" id="KW-0804">Transcription</keyword>
<dbReference type="InterPro" id="IPR009057">
    <property type="entry name" value="Homeodomain-like_sf"/>
</dbReference>
<feature type="domain" description="HTH araC/xylS-type" evidence="4">
    <location>
        <begin position="7"/>
        <end position="107"/>
    </location>
</feature>
<keyword evidence="6" id="KW-1185">Reference proteome</keyword>
<name>A0A7I9V0J6_9ACTN</name>
<evidence type="ECO:0000259" key="4">
    <source>
        <dbReference type="PROSITE" id="PS01124"/>
    </source>
</evidence>
<comment type="caution">
    <text evidence="5">The sequence shown here is derived from an EMBL/GenBank/DDBJ whole genome shotgun (WGS) entry which is preliminary data.</text>
</comment>